<organism evidence="1">
    <name type="scientific">marine sediment metagenome</name>
    <dbReference type="NCBI Taxonomy" id="412755"/>
    <lineage>
        <taxon>unclassified sequences</taxon>
        <taxon>metagenomes</taxon>
        <taxon>ecological metagenomes</taxon>
    </lineage>
</organism>
<dbReference type="AlphaFoldDB" id="X1LMC1"/>
<reference evidence="1" key="1">
    <citation type="journal article" date="2014" name="Front. Microbiol.">
        <title>High frequency of phylogenetically diverse reductive dehalogenase-homologous genes in deep subseafloor sedimentary metagenomes.</title>
        <authorList>
            <person name="Kawai M."/>
            <person name="Futagami T."/>
            <person name="Toyoda A."/>
            <person name="Takaki Y."/>
            <person name="Nishi S."/>
            <person name="Hori S."/>
            <person name="Arai W."/>
            <person name="Tsubouchi T."/>
            <person name="Morono Y."/>
            <person name="Uchiyama I."/>
            <person name="Ito T."/>
            <person name="Fujiyama A."/>
            <person name="Inagaki F."/>
            <person name="Takami H."/>
        </authorList>
    </citation>
    <scope>NUCLEOTIDE SEQUENCE</scope>
    <source>
        <strain evidence="1">Expedition CK06-06</strain>
    </source>
</reference>
<accession>X1LMC1</accession>
<name>X1LMC1_9ZZZZ</name>
<dbReference type="Gene3D" id="1.10.3290.10">
    <property type="entry name" value="Fido-like domain"/>
    <property type="match status" value="1"/>
</dbReference>
<evidence type="ECO:0000313" key="1">
    <source>
        <dbReference type="EMBL" id="GAI20253.1"/>
    </source>
</evidence>
<comment type="caution">
    <text evidence="1">The sequence shown here is derived from an EMBL/GenBank/DDBJ whole genome shotgun (WGS) entry which is preliminary data.</text>
</comment>
<sequence>MYITSKKIKGRKYRYIAKSIRLPDGKVKTIQKLIKDREKPLAELEEEFQDYFIRQEKRLYSDYALSVYETDSVINQEQMREVESMKVDYRYITKRLTKSQLKDLFDRFTANFTYESNAIEGNSLTLKDVSIVMFDNATVEGKDLREIYETRNSRKVIDLMLKKKFDITHNDIKKVHKLLMQDIDTTLGYKKLPNYL</sequence>
<protein>
    <submittedName>
        <fullName evidence="1">Uncharacterized protein</fullName>
    </submittedName>
</protein>
<feature type="non-terminal residue" evidence="1">
    <location>
        <position position="196"/>
    </location>
</feature>
<dbReference type="EMBL" id="BARV01018482">
    <property type="protein sequence ID" value="GAI20253.1"/>
    <property type="molecule type" value="Genomic_DNA"/>
</dbReference>
<gene>
    <name evidence="1" type="ORF">S06H3_31249</name>
</gene>
<dbReference type="InterPro" id="IPR036597">
    <property type="entry name" value="Fido-like_dom_sf"/>
</dbReference>
<proteinExistence type="predicted"/>